<evidence type="ECO:0000313" key="3">
    <source>
        <dbReference type="EMBL" id="PXB41366.1"/>
    </source>
</evidence>
<feature type="transmembrane region" description="Helical" evidence="1">
    <location>
        <begin position="45"/>
        <end position="66"/>
    </location>
</feature>
<evidence type="ECO:0000256" key="1">
    <source>
        <dbReference type="SAM" id="Phobius"/>
    </source>
</evidence>
<reference evidence="2 4" key="1">
    <citation type="submission" date="2018-01" db="EMBL/GenBank/DDBJ databases">
        <title>Geographic spread and resistance mechanisms of dominant carbapenem-resistant Enterobacter cloacae complex clones ST171 and ST78.</title>
        <authorList>
            <person name="Gomez-Simmonds A."/>
            <person name="Annavajhala M.K."/>
            <person name="Wang Z."/>
            <person name="Macesic N."/>
            <person name="Hu Y."/>
            <person name="Giddins M.J."/>
            <person name="O'Malley A."/>
            <person name="Toussaint N.C."/>
            <person name="Whittier S."/>
            <person name="Torres V.J."/>
            <person name="Uhlemann A.-C."/>
        </authorList>
    </citation>
    <scope>NUCLEOTIDE SEQUENCE [LARGE SCALE GENOMIC DNA]</scope>
    <source>
        <strain evidence="2 4">78</strain>
    </source>
</reference>
<dbReference type="RefSeq" id="WP_022648535.1">
    <property type="nucleotide sequence ID" value="NZ_AP025764.1"/>
</dbReference>
<name>A0A431SII8_9ENTR</name>
<evidence type="ECO:0000313" key="2">
    <source>
        <dbReference type="EMBL" id="PTX89021.1"/>
    </source>
</evidence>
<proteinExistence type="predicted"/>
<dbReference type="AlphaFoldDB" id="A0A431SII8"/>
<keyword evidence="1" id="KW-0812">Transmembrane</keyword>
<sequence length="107" mass="12592">MSQELEFSLHPPVWPVVAYFIVSIAIFLLLYLGKLKVNRLHKYPLFIAYKVFVITIAAVQINIFANGYEFVSSFLHIDFDPYRYDSVYWGSLFFSIIYLLALPRNKF</sequence>
<dbReference type="EMBL" id="PNXT01000001">
    <property type="protein sequence ID" value="PTX89021.1"/>
    <property type="molecule type" value="Genomic_DNA"/>
</dbReference>
<protein>
    <submittedName>
        <fullName evidence="3">Uncharacterized protein</fullName>
    </submittedName>
</protein>
<dbReference type="Proteomes" id="UP000246375">
    <property type="component" value="Unassembled WGS sequence"/>
</dbReference>
<keyword evidence="1" id="KW-1133">Transmembrane helix</keyword>
<organism evidence="3 5">
    <name type="scientific">Enterobacter hormaechei</name>
    <dbReference type="NCBI Taxonomy" id="158836"/>
    <lineage>
        <taxon>Bacteria</taxon>
        <taxon>Pseudomonadati</taxon>
        <taxon>Pseudomonadota</taxon>
        <taxon>Gammaproteobacteria</taxon>
        <taxon>Enterobacterales</taxon>
        <taxon>Enterobacteriaceae</taxon>
        <taxon>Enterobacter</taxon>
        <taxon>Enterobacter cloacae complex</taxon>
    </lineage>
</organism>
<reference evidence="3 5" key="2">
    <citation type="submission" date="2018-05" db="EMBL/GenBank/DDBJ databases">
        <title>Evaluation of testing and processing parameters for the GenePOC Carba assay.</title>
        <authorList>
            <person name="Walsh T.R."/>
        </authorList>
    </citation>
    <scope>NUCLEOTIDE SEQUENCE [LARGE SCALE GENOMIC DNA]</scope>
    <source>
        <strain evidence="3 5">PECIMP</strain>
    </source>
</reference>
<gene>
    <name evidence="2" type="ORF">C1O12_11765</name>
    <name evidence="3" type="ORF">DL189_09485</name>
</gene>
<dbReference type="EMBL" id="QHMI01000006">
    <property type="protein sequence ID" value="PXB41366.1"/>
    <property type="molecule type" value="Genomic_DNA"/>
</dbReference>
<comment type="caution">
    <text evidence="3">The sequence shown here is derived from an EMBL/GenBank/DDBJ whole genome shotgun (WGS) entry which is preliminary data.</text>
</comment>
<dbReference type="Proteomes" id="UP000244004">
    <property type="component" value="Unassembled WGS sequence"/>
</dbReference>
<feature type="transmembrane region" description="Helical" evidence="1">
    <location>
        <begin position="86"/>
        <end position="102"/>
    </location>
</feature>
<keyword evidence="1" id="KW-0472">Membrane</keyword>
<evidence type="ECO:0000313" key="4">
    <source>
        <dbReference type="Proteomes" id="UP000244004"/>
    </source>
</evidence>
<accession>A0A431SII8</accession>
<evidence type="ECO:0000313" key="5">
    <source>
        <dbReference type="Proteomes" id="UP000246375"/>
    </source>
</evidence>
<feature type="transmembrane region" description="Helical" evidence="1">
    <location>
        <begin position="12"/>
        <end position="33"/>
    </location>
</feature>